<evidence type="ECO:0000313" key="1">
    <source>
        <dbReference type="EMBL" id="CAF3543929.1"/>
    </source>
</evidence>
<reference evidence="1" key="1">
    <citation type="submission" date="2021-02" db="EMBL/GenBank/DDBJ databases">
        <authorList>
            <person name="Nowell W R."/>
        </authorList>
    </citation>
    <scope>NUCLEOTIDE SEQUENCE</scope>
</reference>
<accession>A0A818JQR5</accession>
<sequence>MPFMHLMGVVLSDDIKCKNPWLSIITAAHPDTIMNILKEKNSQLEADDLFVWFIFSACISPEDVHKCTKHEIDQVAGEYNTDSCNYPSLSHIMYFIYLMHHDEPLTLKISQAANDTLIRTHDEYNNMMIGCQGHDDTICTLFSKSRDHLYRIYGLTATLIHDELTAAYGQGVISCSTVAN</sequence>
<dbReference type="EMBL" id="CAJOBD010000030">
    <property type="protein sequence ID" value="CAF3543929.1"/>
    <property type="molecule type" value="Genomic_DNA"/>
</dbReference>
<evidence type="ECO:0000313" key="2">
    <source>
        <dbReference type="Proteomes" id="UP000663836"/>
    </source>
</evidence>
<dbReference type="Proteomes" id="UP000663836">
    <property type="component" value="Unassembled WGS sequence"/>
</dbReference>
<protein>
    <submittedName>
        <fullName evidence="1">Uncharacterized protein</fullName>
    </submittedName>
</protein>
<name>A0A818JQR5_9BILA</name>
<organism evidence="1 2">
    <name type="scientific">Rotaria sordida</name>
    <dbReference type="NCBI Taxonomy" id="392033"/>
    <lineage>
        <taxon>Eukaryota</taxon>
        <taxon>Metazoa</taxon>
        <taxon>Spiralia</taxon>
        <taxon>Gnathifera</taxon>
        <taxon>Rotifera</taxon>
        <taxon>Eurotatoria</taxon>
        <taxon>Bdelloidea</taxon>
        <taxon>Philodinida</taxon>
        <taxon>Philodinidae</taxon>
        <taxon>Rotaria</taxon>
    </lineage>
</organism>
<comment type="caution">
    <text evidence="1">The sequence shown here is derived from an EMBL/GenBank/DDBJ whole genome shotgun (WGS) entry which is preliminary data.</text>
</comment>
<proteinExistence type="predicted"/>
<dbReference type="AlphaFoldDB" id="A0A818JQR5"/>
<gene>
    <name evidence="1" type="ORF">JBS370_LOCUS1000</name>
</gene>